<dbReference type="AlphaFoldDB" id="A0A1C7MKL2"/>
<dbReference type="EMBL" id="LUGG01000002">
    <property type="protein sequence ID" value="OBZ77348.1"/>
    <property type="molecule type" value="Genomic_DNA"/>
</dbReference>
<name>A0A1C7MKL2_GRIFR</name>
<sequence length="199" mass="22270">MIPEAAGKISRQARELVLSILAKEKLTTQQLWKAVAKREIELPPNREWTAPTRPGSNPPYPSHHIPSLTFLKRIVLPALARGTRDITKVHSKKTLTEEEQQQRLASMTKAARKASKIQTSIDVWEWQLNPDKPVQVQRKVEEVKTVPFGAEVGVGEDFSHLNKRRQRARAKSVTRDVAWMKVLQAAKAEGASVASSGQS</sequence>
<dbReference type="Proteomes" id="UP000092993">
    <property type="component" value="Unassembled WGS sequence"/>
</dbReference>
<dbReference type="OMA" id="IREDMKW"/>
<protein>
    <submittedName>
        <fullName evidence="1">Uncharacterized protein</fullName>
    </submittedName>
</protein>
<dbReference type="OrthoDB" id="2587968at2759"/>
<evidence type="ECO:0000313" key="1">
    <source>
        <dbReference type="EMBL" id="OBZ77348.1"/>
    </source>
</evidence>
<keyword evidence="2" id="KW-1185">Reference proteome</keyword>
<accession>A0A1C7MKL2</accession>
<comment type="caution">
    <text evidence="1">The sequence shown here is derived from an EMBL/GenBank/DDBJ whole genome shotgun (WGS) entry which is preliminary data.</text>
</comment>
<organism evidence="1 2">
    <name type="scientific">Grifola frondosa</name>
    <name type="common">Maitake</name>
    <name type="synonym">Polyporus frondosus</name>
    <dbReference type="NCBI Taxonomy" id="5627"/>
    <lineage>
        <taxon>Eukaryota</taxon>
        <taxon>Fungi</taxon>
        <taxon>Dikarya</taxon>
        <taxon>Basidiomycota</taxon>
        <taxon>Agaricomycotina</taxon>
        <taxon>Agaricomycetes</taxon>
        <taxon>Polyporales</taxon>
        <taxon>Grifolaceae</taxon>
        <taxon>Grifola</taxon>
    </lineage>
</organism>
<reference evidence="1 2" key="1">
    <citation type="submission" date="2016-03" db="EMBL/GenBank/DDBJ databases">
        <title>Whole genome sequencing of Grifola frondosa 9006-11.</title>
        <authorList>
            <person name="Min B."/>
            <person name="Park H."/>
            <person name="Kim J.-G."/>
            <person name="Cho H."/>
            <person name="Oh Y.-L."/>
            <person name="Kong W.-S."/>
            <person name="Choi I.-G."/>
        </authorList>
    </citation>
    <scope>NUCLEOTIDE SEQUENCE [LARGE SCALE GENOMIC DNA]</scope>
    <source>
        <strain evidence="1 2">9006-11</strain>
    </source>
</reference>
<gene>
    <name evidence="1" type="ORF">A0H81_02319</name>
</gene>
<evidence type="ECO:0000313" key="2">
    <source>
        <dbReference type="Proteomes" id="UP000092993"/>
    </source>
</evidence>
<proteinExistence type="predicted"/>